<evidence type="ECO:0000313" key="1">
    <source>
        <dbReference type="EMBL" id="EJW03850.1"/>
    </source>
</evidence>
<sequence>MVFLLIIGLKMSKRSVKFIFLLYLAYKEYYLCYFWPLILLKKIMIHFFIVIIICSEKSQNMQNNYIRSTKVTNSKKEFFCNENICDEVKFVDSLSQKLIKDETCQMSCIASDCSKQLYLDNNLTCTNVPMFKENVVNSYDDFSKHFPVQNHGVNYDNQNFTTNKKHVNILDCNNIDTYEKNKLPFSCLYESKSALEVARFDEYTDTQKFNHEPFFLSSQILNANYPNPNANCERIYSSKENNQELHVCDTSKTIEIFNFTPNFSSQKKPRNSEKYAEKTLDIFFSNSTISSKQETRIHKNEIMDRCTKNFASDLQKKTRSIPRDITDIPRVENCVMAKNVQLYLFPNEYYKNCSINSETIPNIGVIPPDNYKNSDLHGCATIKPITFCDVSFSNQAAYLPIANNFSNLAQESHHFQRPYCKINTTCDYLSTYIPNFDVSTIQYSPENSAYQPQPQYFTEIKKIIPNVNATMQKACFKSTDLAENHIILQPDCIKNDFTEIPDLLEKIPTYEDLLLLNIDFNPSKSEEIPTLITNTLKTTENFVKKKNTSNYYDMVESKRLRTGDFAIQQERKPEKKSSMEIFFDKLSIFQKIIVVKSYKDIFSNSLIKYKFFYISTVPQKILEKKRQTQRSNVFLKKQNTQSHNKDHKFENQKKIRGKFWFVCYDNFQAEWFYPNEKCEKYVFREISSDSKFNNKPLNELRNKSYKKLKDFFLNGGFYNMNYLSYNTKIANTFFPSTIIMPECESNPDKGVYLAKKPTMESFPGNNNYLDVSFVQNGLILTNNIEIDSVLNAGNVVFFIFSRLKTPENYLYPNLDEHCVDPDFLVNYYQNPCYHHLIKCSIILYPKRIETFVSYVSNKFNSYHRTFSDFKSCIHKKYLIEKAHVKHWKCFLIKYCTKNSVFLFLMNGIDKFLQEKYLDDDETIYSKFLYLENEKSLKNESYFCKCLLICYFLQNQTKNMDALSFDIEKQRFNLYKNQSIFLKIFFDAFGIFFRPHVANKLNTWIKAEIVKLRYEENVQKVEEKVAFPYVVKGLKDTATELKGIFYNLNIVSLRVCIIPEDFDISLLFVDLILMVANKFYRNVKSKLKFHRSTEKINIVVFLEFIRKKWIKSILNYCIRERFLTTIDKIACYIAKFDNIQEMNFPLNGSDMNISDFLLKIFSNANLIDEFSALCDILISIECERFKC</sequence>
<dbReference type="AlphaFoldDB" id="J9DMN9"/>
<accession>J9DMN9</accession>
<comment type="caution">
    <text evidence="1">The sequence shown here is derived from an EMBL/GenBank/DDBJ whole genome shotgun (WGS) entry which is preliminary data.</text>
</comment>
<dbReference type="VEuPathDB" id="MicrosporidiaDB:EDEG_01849"/>
<name>J9DMN9_EDHAE</name>
<evidence type="ECO:0000313" key="2">
    <source>
        <dbReference type="Proteomes" id="UP000003163"/>
    </source>
</evidence>
<dbReference type="HOGENOM" id="CLU_277859_0_0_1"/>
<keyword evidence="2" id="KW-1185">Reference proteome</keyword>
<reference evidence="1 2" key="1">
    <citation type="submission" date="2011-08" db="EMBL/GenBank/DDBJ databases">
        <authorList>
            <person name="Liu Z.J."/>
            <person name="Shi F.L."/>
            <person name="Lu J.Q."/>
            <person name="Li M."/>
            <person name="Wang Z.L."/>
        </authorList>
    </citation>
    <scope>NUCLEOTIDE SEQUENCE [LARGE SCALE GENOMIC DNA]</scope>
    <source>
        <strain evidence="1 2">USNM 41457</strain>
    </source>
</reference>
<protein>
    <submittedName>
        <fullName evidence="1">Uncharacterized protein</fullName>
    </submittedName>
</protein>
<reference evidence="2" key="2">
    <citation type="submission" date="2015-07" db="EMBL/GenBank/DDBJ databases">
        <title>Contrasting host-pathogen interactions and genome evolution in two generalist and specialist microsporidian pathogens of mosquitoes.</title>
        <authorList>
            <consortium name="The Broad Institute Genomics Platform"/>
            <consortium name="The Broad Institute Genome Sequencing Center for Infectious Disease"/>
            <person name="Cuomo C.A."/>
            <person name="Sanscrainte N.D."/>
            <person name="Goldberg J.M."/>
            <person name="Heiman D."/>
            <person name="Young S."/>
            <person name="Zeng Q."/>
            <person name="Becnel J.J."/>
            <person name="Birren B.W."/>
        </authorList>
    </citation>
    <scope>NUCLEOTIDE SEQUENCE [LARGE SCALE GENOMIC DNA]</scope>
    <source>
        <strain evidence="2">USNM 41457</strain>
    </source>
</reference>
<dbReference type="InParanoid" id="J9DMN9"/>
<gene>
    <name evidence="1" type="ORF">EDEG_01849</name>
</gene>
<dbReference type="EMBL" id="AFBI03000029">
    <property type="protein sequence ID" value="EJW03850.1"/>
    <property type="molecule type" value="Genomic_DNA"/>
</dbReference>
<organism evidence="1 2">
    <name type="scientific">Edhazardia aedis (strain USNM 41457)</name>
    <name type="common">Microsporidian parasite</name>
    <dbReference type="NCBI Taxonomy" id="1003232"/>
    <lineage>
        <taxon>Eukaryota</taxon>
        <taxon>Fungi</taxon>
        <taxon>Fungi incertae sedis</taxon>
        <taxon>Microsporidia</taxon>
        <taxon>Edhazardia</taxon>
    </lineage>
</organism>
<proteinExistence type="predicted"/>
<dbReference type="Proteomes" id="UP000003163">
    <property type="component" value="Unassembled WGS sequence"/>
</dbReference>